<evidence type="ECO:0000256" key="5">
    <source>
        <dbReference type="ARBA" id="ARBA00022801"/>
    </source>
</evidence>
<organism evidence="15">
    <name type="scientific">gut metagenome</name>
    <dbReference type="NCBI Taxonomy" id="749906"/>
    <lineage>
        <taxon>unclassified sequences</taxon>
        <taxon>metagenomes</taxon>
        <taxon>organismal metagenomes</taxon>
    </lineage>
</organism>
<dbReference type="GO" id="GO:0043138">
    <property type="term" value="F:3'-5' DNA helicase activity"/>
    <property type="evidence" value="ECO:0007669"/>
    <property type="project" value="UniProtKB-EC"/>
</dbReference>
<dbReference type="InterPro" id="IPR005259">
    <property type="entry name" value="PriA"/>
</dbReference>
<evidence type="ECO:0000256" key="9">
    <source>
        <dbReference type="ARBA" id="ARBA00023125"/>
    </source>
</evidence>
<dbReference type="EC" id="5.6.2.4" evidence="11"/>
<dbReference type="InterPro" id="IPR042115">
    <property type="entry name" value="PriA_3primeBD_sf"/>
</dbReference>
<dbReference type="AlphaFoldDB" id="J9G788"/>
<dbReference type="Pfam" id="PF00270">
    <property type="entry name" value="DEAD"/>
    <property type="match status" value="1"/>
</dbReference>
<dbReference type="GO" id="GO:0006310">
    <property type="term" value="P:DNA recombination"/>
    <property type="evidence" value="ECO:0007669"/>
    <property type="project" value="InterPro"/>
</dbReference>
<dbReference type="NCBIfam" id="TIGR00595">
    <property type="entry name" value="priA"/>
    <property type="match status" value="1"/>
</dbReference>
<dbReference type="Gene3D" id="3.40.50.300">
    <property type="entry name" value="P-loop containing nucleotide triphosphate hydrolases"/>
    <property type="match status" value="2"/>
</dbReference>
<dbReference type="Pfam" id="PF17764">
    <property type="entry name" value="PriA_3primeBD"/>
    <property type="match status" value="1"/>
</dbReference>
<gene>
    <name evidence="15" type="ORF">EVA_09157</name>
</gene>
<reference evidence="15" key="1">
    <citation type="journal article" date="2012" name="PLoS ONE">
        <title>Gene sets for utilization of primary and secondary nutrition supplies in the distal gut of endangered iberian lynx.</title>
        <authorList>
            <person name="Alcaide M."/>
            <person name="Messina E."/>
            <person name="Richter M."/>
            <person name="Bargiela R."/>
            <person name="Peplies J."/>
            <person name="Huws S.A."/>
            <person name="Newbold C.J."/>
            <person name="Golyshin P.N."/>
            <person name="Simon M.A."/>
            <person name="Lopez G."/>
            <person name="Yakimov M.M."/>
            <person name="Ferrer M."/>
        </authorList>
    </citation>
    <scope>NUCLEOTIDE SEQUENCE</scope>
</reference>
<keyword evidence="5" id="KW-0378">Hydrolase</keyword>
<dbReference type="FunFam" id="3.40.1440.60:FF:000001">
    <property type="entry name" value="Primosomal protein N"/>
    <property type="match status" value="1"/>
</dbReference>
<feature type="domain" description="Helicase ATP-binding" evidence="13">
    <location>
        <begin position="301"/>
        <end position="469"/>
    </location>
</feature>
<dbReference type="PROSITE" id="PS51194">
    <property type="entry name" value="HELICASE_CTER"/>
    <property type="match status" value="1"/>
</dbReference>
<comment type="catalytic activity">
    <reaction evidence="12">
        <text>ATP + H2O = ADP + phosphate + H(+)</text>
        <dbReference type="Rhea" id="RHEA:13065"/>
        <dbReference type="ChEBI" id="CHEBI:15377"/>
        <dbReference type="ChEBI" id="CHEBI:15378"/>
        <dbReference type="ChEBI" id="CHEBI:30616"/>
        <dbReference type="ChEBI" id="CHEBI:43474"/>
        <dbReference type="ChEBI" id="CHEBI:456216"/>
        <dbReference type="EC" id="5.6.2.4"/>
    </reaction>
</comment>
<dbReference type="InterPro" id="IPR001650">
    <property type="entry name" value="Helicase_C-like"/>
</dbReference>
<evidence type="ECO:0000256" key="4">
    <source>
        <dbReference type="ARBA" id="ARBA00022741"/>
    </source>
</evidence>
<accession>J9G788</accession>
<dbReference type="InterPro" id="IPR027417">
    <property type="entry name" value="P-loop_NTPase"/>
</dbReference>
<proteinExistence type="inferred from homology"/>
<comment type="caution">
    <text evidence="15">The sequence shown here is derived from an EMBL/GenBank/DDBJ whole genome shotgun (WGS) entry which is preliminary data.</text>
</comment>
<dbReference type="SUPFAM" id="SSF52540">
    <property type="entry name" value="P-loop containing nucleoside triphosphate hydrolases"/>
    <property type="match status" value="1"/>
</dbReference>
<dbReference type="PANTHER" id="PTHR30580:SF0">
    <property type="entry name" value="PRIMOSOMAL PROTEIN N"/>
    <property type="match status" value="1"/>
</dbReference>
<dbReference type="InterPro" id="IPR041222">
    <property type="entry name" value="PriA_3primeBD"/>
</dbReference>
<dbReference type="SUPFAM" id="SSF144020">
    <property type="entry name" value="FdhE-like"/>
    <property type="match status" value="1"/>
</dbReference>
<evidence type="ECO:0000256" key="12">
    <source>
        <dbReference type="ARBA" id="ARBA00048988"/>
    </source>
</evidence>
<dbReference type="GO" id="GO:0006302">
    <property type="term" value="P:double-strand break repair"/>
    <property type="evidence" value="ECO:0007669"/>
    <property type="project" value="InterPro"/>
</dbReference>
<dbReference type="GO" id="GO:0006269">
    <property type="term" value="P:DNA replication, synthesis of primer"/>
    <property type="evidence" value="ECO:0007669"/>
    <property type="project" value="UniProtKB-KW"/>
</dbReference>
<keyword evidence="4" id="KW-0547">Nucleotide-binding</keyword>
<evidence type="ECO:0000256" key="1">
    <source>
        <dbReference type="ARBA" id="ARBA00022515"/>
    </source>
</evidence>
<dbReference type="PROSITE" id="PS51192">
    <property type="entry name" value="HELICASE_ATP_BIND_1"/>
    <property type="match status" value="1"/>
</dbReference>
<evidence type="ECO:0000259" key="14">
    <source>
        <dbReference type="PROSITE" id="PS51194"/>
    </source>
</evidence>
<keyword evidence="3" id="KW-0479">Metal-binding</keyword>
<keyword evidence="2" id="KW-0235">DNA replication</keyword>
<dbReference type="GO" id="GO:0016787">
    <property type="term" value="F:hydrolase activity"/>
    <property type="evidence" value="ECO:0007669"/>
    <property type="project" value="UniProtKB-KW"/>
</dbReference>
<keyword evidence="1" id="KW-0639">Primosome</keyword>
<dbReference type="InterPro" id="IPR011545">
    <property type="entry name" value="DEAD/DEAH_box_helicase_dom"/>
</dbReference>
<dbReference type="GO" id="GO:0006270">
    <property type="term" value="P:DNA replication initiation"/>
    <property type="evidence" value="ECO:0007669"/>
    <property type="project" value="TreeGrafter"/>
</dbReference>
<evidence type="ECO:0000313" key="15">
    <source>
        <dbReference type="EMBL" id="EJX02739.1"/>
    </source>
</evidence>
<keyword evidence="8" id="KW-0067">ATP-binding</keyword>
<keyword evidence="6" id="KW-0347">Helicase</keyword>
<dbReference type="InterPro" id="IPR024064">
    <property type="entry name" value="FdhE-like_sf"/>
</dbReference>
<dbReference type="InterPro" id="IPR014001">
    <property type="entry name" value="Helicase_ATP-bd"/>
</dbReference>
<dbReference type="PANTHER" id="PTHR30580">
    <property type="entry name" value="PRIMOSOMAL PROTEIN N"/>
    <property type="match status" value="1"/>
</dbReference>
<evidence type="ECO:0000259" key="13">
    <source>
        <dbReference type="PROSITE" id="PS51192"/>
    </source>
</evidence>
<dbReference type="Pfam" id="PF00271">
    <property type="entry name" value="Helicase_C"/>
    <property type="match status" value="1"/>
</dbReference>
<dbReference type="Gene3D" id="3.40.1440.60">
    <property type="entry name" value="PriA, 3(prime) DNA-binding domain"/>
    <property type="match status" value="1"/>
</dbReference>
<dbReference type="CDD" id="cd17929">
    <property type="entry name" value="DEXHc_priA"/>
    <property type="match status" value="1"/>
</dbReference>
<dbReference type="EMBL" id="AMCI01002432">
    <property type="protein sequence ID" value="EJX02739.1"/>
    <property type="molecule type" value="Genomic_DNA"/>
</dbReference>
<dbReference type="SMART" id="SM00487">
    <property type="entry name" value="DEXDc"/>
    <property type="match status" value="1"/>
</dbReference>
<evidence type="ECO:0000256" key="11">
    <source>
        <dbReference type="ARBA" id="ARBA00034808"/>
    </source>
</evidence>
<evidence type="ECO:0000256" key="10">
    <source>
        <dbReference type="ARBA" id="ARBA00023235"/>
    </source>
</evidence>
<dbReference type="FunFam" id="3.40.50.300:FF:000489">
    <property type="entry name" value="Primosome assembly protein PriA"/>
    <property type="match status" value="1"/>
</dbReference>
<dbReference type="GO" id="GO:0046872">
    <property type="term" value="F:metal ion binding"/>
    <property type="evidence" value="ECO:0007669"/>
    <property type="project" value="UniProtKB-KW"/>
</dbReference>
<evidence type="ECO:0000256" key="2">
    <source>
        <dbReference type="ARBA" id="ARBA00022705"/>
    </source>
</evidence>
<keyword evidence="7" id="KW-0862">Zinc</keyword>
<keyword evidence="10" id="KW-0413">Isomerase</keyword>
<dbReference type="GO" id="GO:0003677">
    <property type="term" value="F:DNA binding"/>
    <property type="evidence" value="ECO:0007669"/>
    <property type="project" value="UniProtKB-KW"/>
</dbReference>
<dbReference type="Pfam" id="PF18319">
    <property type="entry name" value="Zn_ribbon_PriA"/>
    <property type="match status" value="1"/>
</dbReference>
<feature type="domain" description="Helicase C-terminal" evidence="14">
    <location>
        <begin position="506"/>
        <end position="726"/>
    </location>
</feature>
<dbReference type="SMART" id="SM00490">
    <property type="entry name" value="HELICc"/>
    <property type="match status" value="1"/>
</dbReference>
<evidence type="ECO:0000256" key="3">
    <source>
        <dbReference type="ARBA" id="ARBA00022723"/>
    </source>
</evidence>
<evidence type="ECO:0000256" key="7">
    <source>
        <dbReference type="ARBA" id="ARBA00022833"/>
    </source>
</evidence>
<keyword evidence="9" id="KW-0238">DNA-binding</keyword>
<protein>
    <recommendedName>
        <fullName evidence="11">DNA 3'-5' helicase</fullName>
        <ecNumber evidence="11">5.6.2.4</ecNumber>
    </recommendedName>
</protein>
<dbReference type="InterPro" id="IPR040498">
    <property type="entry name" value="PriA_CRR"/>
</dbReference>
<dbReference type="GO" id="GO:0005524">
    <property type="term" value="F:ATP binding"/>
    <property type="evidence" value="ECO:0007669"/>
    <property type="project" value="UniProtKB-KW"/>
</dbReference>
<evidence type="ECO:0000256" key="6">
    <source>
        <dbReference type="ARBA" id="ARBA00022806"/>
    </source>
</evidence>
<dbReference type="GO" id="GO:1990077">
    <property type="term" value="C:primosome complex"/>
    <property type="evidence" value="ECO:0007669"/>
    <property type="project" value="UniProtKB-KW"/>
</dbReference>
<sequence>MFVSVLLPLALPGSFTYILPPALAGRVAVGTRVIVQFGARRYYTALVIALHEENPQPGVKLKEVTDLVDAQPIVLPKQLELWKWMAQYYMCTAGELMKAALPSGLKLESETLLARNEEYDCDTQPLTERETQIYHALTADKGTKLQALEKELGTGSLLQTVKHLVDIGAVTVRESLTQGFKPRKQQYVRLTATCQTETSLHLLLDRLRQAPRQEALLLRYLELSKAAAALTLHNPQLIKEVARAELCEETQDTAALAALRKRGVLEIYEVEMQRLKTFSAEALVARKRLAARQQQAHDDIVNHFKEKEVCLLHGVTSSGKTEVYIALIEEMLAQGKQVLYLVPEIALTTQLTSRLGRVFGSRMGVYHSKFPDAERVELWQHQLSDHPFPLILGVRSSIFLPFQNLGLVIVDEEHETSYKQQDPAPRYNGRDTALVLARQQGAKVLLGTATPSLESYHHAQTGKYALVEMLTRYGEVEMPEIVVEDVKELRRKKLMKSPFSPHLTERVRAALANHEQAILFQNRRGYAPVLECRTCGWTPRCTRCDVSLTYHQRMNKLVCHYCGTAYDVPRQCPNCGDTELRDIGYGTEKIEAEARTVFPEAHTERMDLDTTRSRTAYEEIIRRFQQGETNLLIGTQMVTKGLDFDHVSVVGILHADQMLNNPDFRAYERAYQMMSQVAGRAGRRGKRGLVILQTRQPDTPVISQIVRGDYLSMYREQMEERTLFHFPPAYRLIYIYLKHRNEQVVAHAAEQLATLLRPHFGTDLLGPDRPVVSRVQLLHIRKLLVKITPTLPTSGVRRTLWTARELLVKQEAYKGLVCYFDVDP</sequence>
<dbReference type="HAMAP" id="MF_00983">
    <property type="entry name" value="PriA"/>
    <property type="match status" value="1"/>
</dbReference>
<name>J9G788_9ZZZZ</name>
<evidence type="ECO:0000256" key="8">
    <source>
        <dbReference type="ARBA" id="ARBA00022840"/>
    </source>
</evidence>